<sequence length="189" mass="20832">MKRRLMLLGLAALPLAAIAQQGPGMAPPPPPPPGQPGTGPAPAPAMPGWGNATPEQVDWMGRHIAEALRIRPYQKPTFDSWIAAQRQLAVDRHEHWRRVRNAPDHQALADEQAHFAQVLATDLDRVALTRRRMVSHFDQPQRQTFERMEFGHPPRPPKPAPDPRFAPPPPGPRQASRPAPGPGAWGPAR</sequence>
<accession>A0A388SFQ4</accession>
<name>A0A388SFQ4_9BURK</name>
<organism evidence="3 4">
    <name type="scientific">Mesosutterella multiformis</name>
    <dbReference type="NCBI Taxonomy" id="2259133"/>
    <lineage>
        <taxon>Bacteria</taxon>
        <taxon>Pseudomonadati</taxon>
        <taxon>Pseudomonadota</taxon>
        <taxon>Betaproteobacteria</taxon>
        <taxon>Burkholderiales</taxon>
        <taxon>Sutterellaceae</taxon>
        <taxon>Mesosutterella</taxon>
    </lineage>
</organism>
<dbReference type="EMBL" id="BGZJ01000001">
    <property type="protein sequence ID" value="GBO94289.1"/>
    <property type="molecule type" value="Genomic_DNA"/>
</dbReference>
<evidence type="ECO:0000256" key="2">
    <source>
        <dbReference type="SAM" id="SignalP"/>
    </source>
</evidence>
<protein>
    <recommendedName>
        <fullName evidence="5">LTXXQ motif family protein</fullName>
    </recommendedName>
</protein>
<feature type="signal peptide" evidence="2">
    <location>
        <begin position="1"/>
        <end position="19"/>
    </location>
</feature>
<feature type="compositionally biased region" description="Pro residues" evidence="1">
    <location>
        <begin position="25"/>
        <end position="45"/>
    </location>
</feature>
<feature type="region of interest" description="Disordered" evidence="1">
    <location>
        <begin position="21"/>
        <end position="49"/>
    </location>
</feature>
<keyword evidence="2" id="KW-0732">Signal</keyword>
<evidence type="ECO:0000313" key="3">
    <source>
        <dbReference type="EMBL" id="GBO94289.1"/>
    </source>
</evidence>
<comment type="caution">
    <text evidence="3">The sequence shown here is derived from an EMBL/GenBank/DDBJ whole genome shotgun (WGS) entry which is preliminary data.</text>
</comment>
<feature type="region of interest" description="Disordered" evidence="1">
    <location>
        <begin position="137"/>
        <end position="189"/>
    </location>
</feature>
<evidence type="ECO:0000313" key="4">
    <source>
        <dbReference type="Proteomes" id="UP000266091"/>
    </source>
</evidence>
<feature type="chain" id="PRO_5017249175" description="LTXXQ motif family protein" evidence="2">
    <location>
        <begin position="20"/>
        <end position="189"/>
    </location>
</feature>
<reference evidence="3 4" key="1">
    <citation type="journal article" date="2018" name="Int. J. Syst. Evol. Microbiol.">
        <title>Mesosutterella multiformis gen. nov., sp. nov., a member of the family Sutterellaceae and Sutterella megalosphaeroides sp. nov., isolated from human faeces.</title>
        <authorList>
            <person name="Sakamoto M."/>
            <person name="Ikeyama N."/>
            <person name="Kunihiro T."/>
            <person name="Iino T."/>
            <person name="Yuki M."/>
            <person name="Ohkuma M."/>
        </authorList>
    </citation>
    <scope>NUCLEOTIDE SEQUENCE [LARGE SCALE GENOMIC DNA]</scope>
    <source>
        <strain evidence="3 4">4NBBH2</strain>
    </source>
</reference>
<proteinExistence type="predicted"/>
<dbReference type="AlphaFoldDB" id="A0A388SFQ4"/>
<evidence type="ECO:0008006" key="5">
    <source>
        <dbReference type="Google" id="ProtNLM"/>
    </source>
</evidence>
<dbReference type="RefSeq" id="WP_125064657.1">
    <property type="nucleotide sequence ID" value="NZ_BGZJ01000001.1"/>
</dbReference>
<dbReference type="Proteomes" id="UP000266091">
    <property type="component" value="Unassembled WGS sequence"/>
</dbReference>
<gene>
    <name evidence="3" type="ORF">MESMUL_16430</name>
</gene>
<feature type="compositionally biased region" description="Pro residues" evidence="1">
    <location>
        <begin position="153"/>
        <end position="172"/>
    </location>
</feature>
<keyword evidence="4" id="KW-1185">Reference proteome</keyword>
<dbReference type="OrthoDB" id="9935777at2"/>
<evidence type="ECO:0000256" key="1">
    <source>
        <dbReference type="SAM" id="MobiDB-lite"/>
    </source>
</evidence>